<keyword evidence="2" id="KW-1185">Reference proteome</keyword>
<gene>
    <name evidence="1" type="ORF">EJB05_02936</name>
</gene>
<name>A0A5J9WXD1_9POAL</name>
<proteinExistence type="predicted"/>
<organism evidence="1 2">
    <name type="scientific">Eragrostis curvula</name>
    <name type="common">weeping love grass</name>
    <dbReference type="NCBI Taxonomy" id="38414"/>
    <lineage>
        <taxon>Eukaryota</taxon>
        <taxon>Viridiplantae</taxon>
        <taxon>Streptophyta</taxon>
        <taxon>Embryophyta</taxon>
        <taxon>Tracheophyta</taxon>
        <taxon>Spermatophyta</taxon>
        <taxon>Magnoliopsida</taxon>
        <taxon>Liliopsida</taxon>
        <taxon>Poales</taxon>
        <taxon>Poaceae</taxon>
        <taxon>PACMAD clade</taxon>
        <taxon>Chloridoideae</taxon>
        <taxon>Eragrostideae</taxon>
        <taxon>Eragrostidinae</taxon>
        <taxon>Eragrostis</taxon>
    </lineage>
</organism>
<sequence length="137" mass="14157">MAASLLPPTAFVTDLVGGIIILPAVDAHGWSSAVLERGLALRRRRGPASCPRRGCGWVVCAVNPAAAATGAAKHGCPREEGATPGPGALVGVSLLGIFRSQSSDISPEMCDSNVRCVSGTELTVVKKRKKRKEVVAN</sequence>
<reference evidence="1 2" key="1">
    <citation type="journal article" date="2019" name="Sci. Rep.">
        <title>A high-quality genome of Eragrostis curvula grass provides insights into Poaceae evolution and supports new strategies to enhance forage quality.</title>
        <authorList>
            <person name="Carballo J."/>
            <person name="Santos B.A.C.M."/>
            <person name="Zappacosta D."/>
            <person name="Garbus I."/>
            <person name="Selva J.P."/>
            <person name="Gallo C.A."/>
            <person name="Diaz A."/>
            <person name="Albertini E."/>
            <person name="Caccamo M."/>
            <person name="Echenique V."/>
        </authorList>
    </citation>
    <scope>NUCLEOTIDE SEQUENCE [LARGE SCALE GENOMIC DNA]</scope>
    <source>
        <strain evidence="2">cv. Victoria</strain>
        <tissue evidence="1">Leaf</tissue>
    </source>
</reference>
<protein>
    <submittedName>
        <fullName evidence="1">Uncharacterized protein</fullName>
    </submittedName>
</protein>
<accession>A0A5J9WXD1</accession>
<dbReference type="Gramene" id="TVU51504">
    <property type="protein sequence ID" value="TVU51504"/>
    <property type="gene ID" value="EJB05_02936"/>
</dbReference>
<feature type="non-terminal residue" evidence="1">
    <location>
        <position position="1"/>
    </location>
</feature>
<comment type="caution">
    <text evidence="1">The sequence shown here is derived from an EMBL/GenBank/DDBJ whole genome shotgun (WGS) entry which is preliminary data.</text>
</comment>
<evidence type="ECO:0000313" key="1">
    <source>
        <dbReference type="EMBL" id="TVU51504.1"/>
    </source>
</evidence>
<dbReference type="AlphaFoldDB" id="A0A5J9WXD1"/>
<evidence type="ECO:0000313" key="2">
    <source>
        <dbReference type="Proteomes" id="UP000324897"/>
    </source>
</evidence>
<dbReference type="EMBL" id="RWGY01000002">
    <property type="protein sequence ID" value="TVU51504.1"/>
    <property type="molecule type" value="Genomic_DNA"/>
</dbReference>
<dbReference type="Proteomes" id="UP000324897">
    <property type="component" value="Chromosome 6"/>
</dbReference>